<protein>
    <submittedName>
        <fullName evidence="1">Uncharacterized protein</fullName>
    </submittedName>
</protein>
<proteinExistence type="predicted"/>
<name>A0A6I2UH63_9FIRM</name>
<gene>
    <name evidence="1" type="ORF">FYJ84_08635</name>
</gene>
<dbReference type="RefSeq" id="WP_205764167.1">
    <property type="nucleotide sequence ID" value="NZ_VUNR01000015.1"/>
</dbReference>
<sequence>MKNYIIEEMDFVCRKEEVLSYIVNSNLDKGNGVSIIDVTMFPHYFESNNVDEFNGSNVQVYSLSGCTEKQVSKKIAKLRKKMVLGEEEKTDNLFVCSPFQIDFVFEELRRNLFILPIEDTDAIIRHSLRSIRWKGFLVKSYQRFILLRFMHQIFNKIRSTKLYMSILFNYIFRR</sequence>
<dbReference type="EMBL" id="VUNR01000015">
    <property type="protein sequence ID" value="MSU09049.1"/>
    <property type="molecule type" value="Genomic_DNA"/>
</dbReference>
<reference evidence="1 2" key="1">
    <citation type="submission" date="2019-08" db="EMBL/GenBank/DDBJ databases">
        <title>In-depth cultivation of the pig gut microbiome towards novel bacterial diversity and tailored functional studies.</title>
        <authorList>
            <person name="Wylensek D."/>
            <person name="Hitch T.C.A."/>
            <person name="Clavel T."/>
        </authorList>
    </citation>
    <scope>NUCLEOTIDE SEQUENCE [LARGE SCALE GENOMIC DNA]</scope>
    <source>
        <strain evidence="1 2">WCA-693-APC-5D-A</strain>
    </source>
</reference>
<dbReference type="AlphaFoldDB" id="A0A6I2UH63"/>
<comment type="caution">
    <text evidence="1">The sequence shown here is derived from an EMBL/GenBank/DDBJ whole genome shotgun (WGS) entry which is preliminary data.</text>
</comment>
<dbReference type="Proteomes" id="UP000433181">
    <property type="component" value="Unassembled WGS sequence"/>
</dbReference>
<organism evidence="1 2">
    <name type="scientific">Anaerovibrio slackiae</name>
    <dbReference type="NCBI Taxonomy" id="2652309"/>
    <lineage>
        <taxon>Bacteria</taxon>
        <taxon>Bacillati</taxon>
        <taxon>Bacillota</taxon>
        <taxon>Negativicutes</taxon>
        <taxon>Selenomonadales</taxon>
        <taxon>Selenomonadaceae</taxon>
        <taxon>Anaerovibrio</taxon>
    </lineage>
</organism>
<dbReference type="GeneID" id="96778982"/>
<accession>A0A6I2UH63</accession>
<keyword evidence="2" id="KW-1185">Reference proteome</keyword>
<evidence type="ECO:0000313" key="1">
    <source>
        <dbReference type="EMBL" id="MSU09049.1"/>
    </source>
</evidence>
<evidence type="ECO:0000313" key="2">
    <source>
        <dbReference type="Proteomes" id="UP000433181"/>
    </source>
</evidence>